<gene>
    <name evidence="1" type="ORF">AG1IA_00964</name>
</gene>
<evidence type="ECO:0000313" key="2">
    <source>
        <dbReference type="Proteomes" id="UP000011668"/>
    </source>
</evidence>
<proteinExistence type="predicted"/>
<dbReference type="HOGENOM" id="CLU_2706502_0_0_1"/>
<dbReference type="OrthoDB" id="3217267at2759"/>
<dbReference type="Proteomes" id="UP000011668">
    <property type="component" value="Unassembled WGS sequence"/>
</dbReference>
<dbReference type="EMBL" id="AFRT01000225">
    <property type="protein sequence ID" value="ELU45009.1"/>
    <property type="molecule type" value="Genomic_DNA"/>
</dbReference>
<sequence length="73" mass="7987">MNEERREPTLHLHHNHITQMAGDNSCSSTKTTSGVCEWPTCGCTEGPKNKDCGESQCNCFAYSCACKPGECKC</sequence>
<organism evidence="1 2">
    <name type="scientific">Thanatephorus cucumeris (strain AG1-IA)</name>
    <name type="common">Rice sheath blight fungus</name>
    <name type="synonym">Rhizoctonia solani</name>
    <dbReference type="NCBI Taxonomy" id="983506"/>
    <lineage>
        <taxon>Eukaryota</taxon>
        <taxon>Fungi</taxon>
        <taxon>Dikarya</taxon>
        <taxon>Basidiomycota</taxon>
        <taxon>Agaricomycotina</taxon>
        <taxon>Agaricomycetes</taxon>
        <taxon>Cantharellales</taxon>
        <taxon>Ceratobasidiaceae</taxon>
        <taxon>Rhizoctonia</taxon>
        <taxon>Rhizoctonia solani AG-1</taxon>
    </lineage>
</organism>
<reference evidence="1 2" key="1">
    <citation type="journal article" date="2013" name="Nat. Commun.">
        <title>The evolution and pathogenic mechanisms of the rice sheath blight pathogen.</title>
        <authorList>
            <person name="Zheng A."/>
            <person name="Lin R."/>
            <person name="Xu L."/>
            <person name="Qin P."/>
            <person name="Tang C."/>
            <person name="Ai P."/>
            <person name="Zhang D."/>
            <person name="Liu Y."/>
            <person name="Sun Z."/>
            <person name="Feng H."/>
            <person name="Wang Y."/>
            <person name="Chen Y."/>
            <person name="Liang X."/>
            <person name="Fu R."/>
            <person name="Li Q."/>
            <person name="Zhang J."/>
            <person name="Yu X."/>
            <person name="Xie Z."/>
            <person name="Ding L."/>
            <person name="Guan P."/>
            <person name="Tang J."/>
            <person name="Liang Y."/>
            <person name="Wang S."/>
            <person name="Deng Q."/>
            <person name="Li S."/>
            <person name="Zhu J."/>
            <person name="Wang L."/>
            <person name="Liu H."/>
            <person name="Li P."/>
        </authorList>
    </citation>
    <scope>NUCLEOTIDE SEQUENCE [LARGE SCALE GENOMIC DNA]</scope>
    <source>
        <strain evidence="2">AG-1 IA</strain>
    </source>
</reference>
<accession>L8X8N6</accession>
<keyword evidence="2" id="KW-1185">Reference proteome</keyword>
<dbReference type="AlphaFoldDB" id="L8X8N6"/>
<evidence type="ECO:0000313" key="1">
    <source>
        <dbReference type="EMBL" id="ELU45009.1"/>
    </source>
</evidence>
<comment type="caution">
    <text evidence="1">The sequence shown here is derived from an EMBL/GenBank/DDBJ whole genome shotgun (WGS) entry which is preliminary data.</text>
</comment>
<protein>
    <submittedName>
        <fullName evidence="1">Uncharacterized protein</fullName>
    </submittedName>
</protein>
<dbReference type="OMA" id="GATCACK"/>
<name>L8X8N6_THACA</name>